<feature type="region of interest" description="Disordered" evidence="1">
    <location>
        <begin position="1"/>
        <end position="21"/>
    </location>
</feature>
<gene>
    <name evidence="2" type="ORF">GDO78_008846</name>
</gene>
<protein>
    <submittedName>
        <fullName evidence="2">Uncharacterized protein</fullName>
    </submittedName>
</protein>
<keyword evidence="3" id="KW-1185">Reference proteome</keyword>
<evidence type="ECO:0000313" key="2">
    <source>
        <dbReference type="EMBL" id="KAG9485969.1"/>
    </source>
</evidence>
<evidence type="ECO:0000313" key="3">
    <source>
        <dbReference type="Proteomes" id="UP000770717"/>
    </source>
</evidence>
<evidence type="ECO:0000256" key="1">
    <source>
        <dbReference type="SAM" id="MobiDB-lite"/>
    </source>
</evidence>
<name>A0A8J6FG24_ELECQ</name>
<dbReference type="Proteomes" id="UP000770717">
    <property type="component" value="Unassembled WGS sequence"/>
</dbReference>
<organism evidence="2 3">
    <name type="scientific">Eleutherodactylus coqui</name>
    <name type="common">Puerto Rican coqui</name>
    <dbReference type="NCBI Taxonomy" id="57060"/>
    <lineage>
        <taxon>Eukaryota</taxon>
        <taxon>Metazoa</taxon>
        <taxon>Chordata</taxon>
        <taxon>Craniata</taxon>
        <taxon>Vertebrata</taxon>
        <taxon>Euteleostomi</taxon>
        <taxon>Amphibia</taxon>
        <taxon>Batrachia</taxon>
        <taxon>Anura</taxon>
        <taxon>Neobatrachia</taxon>
        <taxon>Hyloidea</taxon>
        <taxon>Eleutherodactylidae</taxon>
        <taxon>Eleutherodactylinae</taxon>
        <taxon>Eleutherodactylus</taxon>
        <taxon>Eleutherodactylus</taxon>
    </lineage>
</organism>
<comment type="caution">
    <text evidence="2">The sequence shown here is derived from an EMBL/GenBank/DDBJ whole genome shotgun (WGS) entry which is preliminary data.</text>
</comment>
<sequence>MKPALEPEGKDGQSGFKDTERPYLFPTDTAHCHQLSGGQCVENPTSSRYSPWYFLSGDDNTSYCQFSTVKSLLEPRIKTHGKRALVHINYLCSSYGRNPEHEEQS</sequence>
<dbReference type="AlphaFoldDB" id="A0A8J6FG24"/>
<accession>A0A8J6FG24</accession>
<reference evidence="2" key="1">
    <citation type="thesis" date="2020" institute="ProQuest LLC" country="789 East Eisenhower Parkway, Ann Arbor, MI, USA">
        <title>Comparative Genomics and Chromosome Evolution.</title>
        <authorList>
            <person name="Mudd A.B."/>
        </authorList>
    </citation>
    <scope>NUCLEOTIDE SEQUENCE</scope>
    <source>
        <strain evidence="2">HN-11 Male</strain>
        <tissue evidence="2">Kidney and liver</tissue>
    </source>
</reference>
<dbReference type="EMBL" id="WNTK01000004">
    <property type="protein sequence ID" value="KAG9485969.1"/>
    <property type="molecule type" value="Genomic_DNA"/>
</dbReference>
<proteinExistence type="predicted"/>